<dbReference type="InterPro" id="IPR051601">
    <property type="entry name" value="Serine_prot/Carboxylest_S33"/>
</dbReference>
<dbReference type="PANTHER" id="PTHR43248:SF2">
    <property type="entry name" value="PROLYL AMINOPEPTIDASE"/>
    <property type="match status" value="1"/>
</dbReference>
<dbReference type="Pfam" id="PF00561">
    <property type="entry name" value="Abhydrolase_1"/>
    <property type="match status" value="1"/>
</dbReference>
<reference evidence="4" key="2">
    <citation type="submission" date="2023-12" db="EMBL/GenBank/DDBJ databases">
        <authorList>
            <person name="Sun Q."/>
            <person name="Inoue M."/>
        </authorList>
    </citation>
    <scope>NUCLEOTIDE SEQUENCE</scope>
    <source>
        <strain evidence="4">JCM 17590</strain>
    </source>
</reference>
<evidence type="ECO:0000313" key="5">
    <source>
        <dbReference type="Proteomes" id="UP001415169"/>
    </source>
</evidence>
<accession>A0ABP7ZLS4</accession>
<keyword evidence="2 4" id="KW-0378">Hydrolase</keyword>
<protein>
    <submittedName>
        <fullName evidence="4">Alpha/beta hydrolase</fullName>
    </submittedName>
</protein>
<feature type="domain" description="AB hydrolase-1" evidence="3">
    <location>
        <begin position="47"/>
        <end position="319"/>
    </location>
</feature>
<dbReference type="GO" id="GO:0016787">
    <property type="term" value="F:hydrolase activity"/>
    <property type="evidence" value="ECO:0007669"/>
    <property type="project" value="UniProtKB-KW"/>
</dbReference>
<proteinExistence type="inferred from homology"/>
<dbReference type="SUPFAM" id="SSF53474">
    <property type="entry name" value="alpha/beta-Hydrolases"/>
    <property type="match status" value="1"/>
</dbReference>
<dbReference type="PRINTS" id="PR00793">
    <property type="entry name" value="PROAMNOPTASE"/>
</dbReference>
<evidence type="ECO:0000259" key="3">
    <source>
        <dbReference type="Pfam" id="PF00561"/>
    </source>
</evidence>
<evidence type="ECO:0000313" key="4">
    <source>
        <dbReference type="EMBL" id="GAA4163485.1"/>
    </source>
</evidence>
<dbReference type="InterPro" id="IPR000073">
    <property type="entry name" value="AB_hydrolase_1"/>
</dbReference>
<dbReference type="Gene3D" id="3.40.50.1820">
    <property type="entry name" value="alpha/beta hydrolase"/>
    <property type="match status" value="1"/>
</dbReference>
<gene>
    <name evidence="4" type="ORF">GCM10022286_24020</name>
</gene>
<evidence type="ECO:0000256" key="1">
    <source>
        <dbReference type="ARBA" id="ARBA00010088"/>
    </source>
</evidence>
<dbReference type="InterPro" id="IPR029058">
    <property type="entry name" value="AB_hydrolase_fold"/>
</dbReference>
<comment type="caution">
    <text evidence="4">The sequence shown here is derived from an EMBL/GenBank/DDBJ whole genome shotgun (WGS) entry which is preliminary data.</text>
</comment>
<organism evidence="4 5">
    <name type="scientific">Gryllotalpicola daejeonensis</name>
    <dbReference type="NCBI Taxonomy" id="993087"/>
    <lineage>
        <taxon>Bacteria</taxon>
        <taxon>Bacillati</taxon>
        <taxon>Actinomycetota</taxon>
        <taxon>Actinomycetes</taxon>
        <taxon>Micrococcales</taxon>
        <taxon>Microbacteriaceae</taxon>
        <taxon>Gryllotalpicola</taxon>
    </lineage>
</organism>
<dbReference type="PANTHER" id="PTHR43248">
    <property type="entry name" value="2-SUCCINYL-6-HYDROXY-2,4-CYCLOHEXADIENE-1-CARBOXYLATE SYNTHASE"/>
    <property type="match status" value="1"/>
</dbReference>
<dbReference type="Proteomes" id="UP001415169">
    <property type="component" value="Unassembled WGS sequence"/>
</dbReference>
<name>A0ABP7ZLS4_9MICO</name>
<comment type="similarity">
    <text evidence="1">Belongs to the peptidase S33 family.</text>
</comment>
<evidence type="ECO:0000256" key="2">
    <source>
        <dbReference type="ARBA" id="ARBA00022801"/>
    </source>
</evidence>
<sequence length="349" mass="38556">MPSPHDQLDQHDQRDPSFSIDQKFTIELNGTPQRIHLIADRPGLPGLLVLHGGPGVPNRHAFTGRLRELAQDFFLILWDQRGVGGSYRPRTQGELTLDQLVTDAATLTTLVRERYELDSVSVLGFSWGTELGIRLVQRHPELYAAYVGSGQAVDGIRNEEIGYAAALEAATAAGDEKGVRALKRVGPPVAGQYRPVVRGLITQRQVAGRHHPLRSKTPAPGRRAQGFVQSLTGGILTDPEYSWRDRWGYVRGATRSLAELWPRVIDYDFTRDANELAVPVTFLQGRHDLTTPSVLVEEYAGVLKAPAVKLVWFEESGHGPSSTETEKFIRELRAALLPATAQPAERKTP</sequence>
<dbReference type="EMBL" id="BAABBV010000001">
    <property type="protein sequence ID" value="GAA4163485.1"/>
    <property type="molecule type" value="Genomic_DNA"/>
</dbReference>
<reference evidence="4" key="1">
    <citation type="journal article" date="2014" name="Int. J. Syst. Evol. Microbiol.">
        <title>Complete genome of a new Firmicutes species belonging to the dominant human colonic microbiota ('Ruminococcus bicirculans') reveals two chromosomes and a selective capacity to utilize plant glucans.</title>
        <authorList>
            <consortium name="NISC Comparative Sequencing Program"/>
            <person name="Wegmann U."/>
            <person name="Louis P."/>
            <person name="Goesmann A."/>
            <person name="Henrissat B."/>
            <person name="Duncan S.H."/>
            <person name="Flint H.J."/>
        </authorList>
    </citation>
    <scope>NUCLEOTIDE SEQUENCE</scope>
    <source>
        <strain evidence="4">JCM 17590</strain>
    </source>
</reference>
<dbReference type="InterPro" id="IPR002410">
    <property type="entry name" value="Peptidase_S33"/>
</dbReference>
<keyword evidence="5" id="KW-1185">Reference proteome</keyword>
<dbReference type="RefSeq" id="WP_344792028.1">
    <property type="nucleotide sequence ID" value="NZ_BAABBV010000001.1"/>
</dbReference>